<dbReference type="Pfam" id="PF00749">
    <property type="entry name" value="tRNA-synt_1c"/>
    <property type="match status" value="1"/>
</dbReference>
<organism evidence="18 19">
    <name type="scientific">Aspergillus kawachii</name>
    <name type="common">White koji mold</name>
    <name type="synonym">Aspergillus awamori var. kawachi</name>
    <dbReference type="NCBI Taxonomy" id="1069201"/>
    <lineage>
        <taxon>Eukaryota</taxon>
        <taxon>Fungi</taxon>
        <taxon>Dikarya</taxon>
        <taxon>Ascomycota</taxon>
        <taxon>Pezizomycotina</taxon>
        <taxon>Eurotiomycetes</taxon>
        <taxon>Eurotiomycetidae</taxon>
        <taxon>Eurotiales</taxon>
        <taxon>Aspergillaceae</taxon>
        <taxon>Aspergillus</taxon>
        <taxon>Aspergillus subgen. Circumdati</taxon>
    </lineage>
</organism>
<evidence type="ECO:0000256" key="4">
    <source>
        <dbReference type="ARBA" id="ARBA00022490"/>
    </source>
</evidence>
<dbReference type="FunFam" id="3.40.50.620:FF:000037">
    <property type="entry name" value="Glutamine--tRNA ligase cytoplasmic"/>
    <property type="match status" value="1"/>
</dbReference>
<dbReference type="CDD" id="cd00807">
    <property type="entry name" value="GlnRS_core"/>
    <property type="match status" value="1"/>
</dbReference>
<proteinExistence type="inferred from homology"/>
<feature type="domain" description="Glutamyl/glutaminyl-tRNA synthetase class Ib catalytic" evidence="14">
    <location>
        <begin position="208"/>
        <end position="512"/>
    </location>
</feature>
<evidence type="ECO:0000256" key="13">
    <source>
        <dbReference type="SAM" id="MobiDB-lite"/>
    </source>
</evidence>
<evidence type="ECO:0000256" key="5">
    <source>
        <dbReference type="ARBA" id="ARBA00022598"/>
    </source>
</evidence>
<feature type="domain" description="Glutamyl/glutaminyl-tRNA synthetase class Ib anti-codon binding" evidence="15">
    <location>
        <begin position="515"/>
        <end position="606"/>
    </location>
</feature>
<dbReference type="InterPro" id="IPR014729">
    <property type="entry name" value="Rossmann-like_a/b/a_fold"/>
</dbReference>
<keyword evidence="7 12" id="KW-0067">ATP-binding</keyword>
<evidence type="ECO:0000256" key="8">
    <source>
        <dbReference type="ARBA" id="ARBA00022917"/>
    </source>
</evidence>
<dbReference type="Gene3D" id="3.40.50.620">
    <property type="entry name" value="HUPs"/>
    <property type="match status" value="1"/>
</dbReference>
<dbReference type="GO" id="GO:0004818">
    <property type="term" value="F:glutamate-tRNA ligase activity"/>
    <property type="evidence" value="ECO:0007669"/>
    <property type="project" value="UniProtKB-EC"/>
</dbReference>
<keyword evidence="5 12" id="KW-0436">Ligase</keyword>
<keyword evidence="4" id="KW-0963">Cytoplasm</keyword>
<reference evidence="17" key="3">
    <citation type="submission" date="2021-01" db="EMBL/GenBank/DDBJ databases">
        <authorList>
            <consortium name="Aspergillus luchuensis mut. kawachii IFO 4304 genome sequencing consortium"/>
            <person name="Kazuki M."/>
            <person name="Futagami T."/>
        </authorList>
    </citation>
    <scope>NUCLEOTIDE SEQUENCE</scope>
    <source>
        <strain evidence="17">IFO 4308</strain>
    </source>
</reference>
<evidence type="ECO:0000313" key="17">
    <source>
        <dbReference type="EMBL" id="BCR98917.1"/>
    </source>
</evidence>
<evidence type="ECO:0000256" key="2">
    <source>
        <dbReference type="ARBA" id="ARBA00008927"/>
    </source>
</evidence>
<dbReference type="GO" id="GO:0005829">
    <property type="term" value="C:cytosol"/>
    <property type="evidence" value="ECO:0007669"/>
    <property type="project" value="TreeGrafter"/>
</dbReference>
<dbReference type="PANTHER" id="PTHR43097">
    <property type="entry name" value="GLUTAMINE-TRNA LIGASE"/>
    <property type="match status" value="1"/>
</dbReference>
<dbReference type="InterPro" id="IPR011035">
    <property type="entry name" value="Ribosomal_bL25/Gln-tRNA_synth"/>
</dbReference>
<dbReference type="InterPro" id="IPR050132">
    <property type="entry name" value="Gln/Glu-tRNA_Ligase"/>
</dbReference>
<keyword evidence="20" id="KW-1185">Reference proteome</keyword>
<dbReference type="InterPro" id="IPR020058">
    <property type="entry name" value="Glu/Gln-tRNA-synth_Ib_cat-dom"/>
</dbReference>
<dbReference type="EMBL" id="BCWF01000023">
    <property type="protein sequence ID" value="GAT27744.1"/>
    <property type="molecule type" value="Genomic_DNA"/>
</dbReference>
<dbReference type="Gene3D" id="1.20.1050.10">
    <property type="match status" value="1"/>
</dbReference>
<comment type="catalytic activity">
    <reaction evidence="11">
        <text>tRNA(Glu) + L-glutamate + ATP = L-glutamyl-tRNA(Glu) + AMP + diphosphate</text>
        <dbReference type="Rhea" id="RHEA:23540"/>
        <dbReference type="Rhea" id="RHEA-COMP:9663"/>
        <dbReference type="Rhea" id="RHEA-COMP:9680"/>
        <dbReference type="ChEBI" id="CHEBI:29985"/>
        <dbReference type="ChEBI" id="CHEBI:30616"/>
        <dbReference type="ChEBI" id="CHEBI:33019"/>
        <dbReference type="ChEBI" id="CHEBI:78442"/>
        <dbReference type="ChEBI" id="CHEBI:78520"/>
        <dbReference type="ChEBI" id="CHEBI:456215"/>
        <dbReference type="EC" id="6.1.1.17"/>
    </reaction>
</comment>
<dbReference type="RefSeq" id="XP_041542680.1">
    <property type="nucleotide sequence ID" value="XM_041688946.1"/>
</dbReference>
<dbReference type="FunFam" id="2.40.240.10:FF:000004">
    <property type="entry name" value="Glutamyl-tRNA synthetase, cytoplasmic"/>
    <property type="match status" value="1"/>
</dbReference>
<comment type="similarity">
    <text evidence="2">Belongs to the class-I aminoacyl-tRNA synthetase family. Glutamate--tRNA ligase type 2 subfamily.</text>
</comment>
<evidence type="ECO:0000256" key="7">
    <source>
        <dbReference type="ARBA" id="ARBA00022840"/>
    </source>
</evidence>
<dbReference type="InterPro" id="IPR020059">
    <property type="entry name" value="Glu/Gln-tRNA-synth_Ib_codon-bd"/>
</dbReference>
<dbReference type="Proteomes" id="UP000661280">
    <property type="component" value="Chromosome 4"/>
</dbReference>
<dbReference type="Proteomes" id="UP000075230">
    <property type="component" value="Unassembled WGS sequence"/>
</dbReference>
<comment type="subcellular location">
    <subcellularLocation>
        <location evidence="1">Cytoplasm</location>
    </subcellularLocation>
</comment>
<dbReference type="EMBL" id="AP024428">
    <property type="protein sequence ID" value="BCR98917.1"/>
    <property type="molecule type" value="Genomic_DNA"/>
</dbReference>
<dbReference type="InterPro" id="IPR001412">
    <property type="entry name" value="aa-tRNA-synth_I_CS"/>
</dbReference>
<reference evidence="18 19" key="1">
    <citation type="journal article" date="2016" name="DNA Res.">
        <title>Genome sequence of Aspergillus luchuensis NBRC 4314.</title>
        <authorList>
            <person name="Yamada O."/>
            <person name="Machida M."/>
            <person name="Hosoyama A."/>
            <person name="Goto M."/>
            <person name="Takahashi T."/>
            <person name="Futagami T."/>
            <person name="Yamagata Y."/>
            <person name="Takeuchi M."/>
            <person name="Kobayashi T."/>
            <person name="Koike H."/>
            <person name="Abe K."/>
            <person name="Asai K."/>
            <person name="Arita M."/>
            <person name="Fujita N."/>
            <person name="Fukuda K."/>
            <person name="Higa K."/>
            <person name="Horikawa H."/>
            <person name="Ishikawa T."/>
            <person name="Jinno K."/>
            <person name="Kato Y."/>
            <person name="Kirimura K."/>
            <person name="Mizutani O."/>
            <person name="Nakasone K."/>
            <person name="Sano M."/>
            <person name="Shiraishi Y."/>
            <person name="Tsukahara M."/>
            <person name="Gomi K."/>
        </authorList>
    </citation>
    <scope>NUCLEOTIDE SEQUENCE [LARGE SCALE GENOMIC DNA]</scope>
    <source>
        <strain evidence="18 19">RIB 2604</strain>
    </source>
</reference>
<dbReference type="InterPro" id="IPR036282">
    <property type="entry name" value="Glutathione-S-Trfase_C_sf"/>
</dbReference>
<reference evidence="17" key="4">
    <citation type="submission" date="2021-02" db="EMBL/GenBank/DDBJ databases">
        <title>Aspergillus luchuensis mut. kawachii IFO 4304 genome sequence.</title>
        <authorList>
            <person name="Mori K."/>
            <person name="Kadooka C."/>
            <person name="Goto M."/>
            <person name="Futagami T."/>
        </authorList>
    </citation>
    <scope>NUCLEOTIDE SEQUENCE</scope>
    <source>
        <strain evidence="17">IFO 4308</strain>
    </source>
</reference>
<evidence type="ECO:0000313" key="19">
    <source>
        <dbReference type="Proteomes" id="UP000075230"/>
    </source>
</evidence>
<evidence type="ECO:0000256" key="1">
    <source>
        <dbReference type="ARBA" id="ARBA00004496"/>
    </source>
</evidence>
<dbReference type="KEGG" id="aluc:AKAW2_40600A"/>
<dbReference type="NCBIfam" id="TIGR00463">
    <property type="entry name" value="gltX_arch"/>
    <property type="match status" value="1"/>
</dbReference>
<dbReference type="InterPro" id="IPR000924">
    <property type="entry name" value="Glu/Gln-tRNA-synth"/>
</dbReference>
<dbReference type="Gene3D" id="2.40.240.10">
    <property type="entry name" value="Ribosomal Protein L25, Chain P"/>
    <property type="match status" value="2"/>
</dbReference>
<keyword evidence="6 12" id="KW-0547">Nucleotide-binding</keyword>
<dbReference type="PROSITE" id="PS00178">
    <property type="entry name" value="AA_TRNA_LIGASE_I"/>
    <property type="match status" value="1"/>
</dbReference>
<name>A0A146FP77_ASPKA</name>
<dbReference type="InterPro" id="IPR049437">
    <property type="entry name" value="tRNA-synt_1c_C2"/>
</dbReference>
<evidence type="ECO:0000259" key="14">
    <source>
        <dbReference type="Pfam" id="PF00749"/>
    </source>
</evidence>
<dbReference type="PANTHER" id="PTHR43097:SF5">
    <property type="entry name" value="GLUTAMATE--TRNA LIGASE"/>
    <property type="match status" value="1"/>
</dbReference>
<dbReference type="InterPro" id="IPR020056">
    <property type="entry name" value="Rbsml_bL25/Gln-tRNA_synth_N"/>
</dbReference>
<dbReference type="GO" id="GO:0005524">
    <property type="term" value="F:ATP binding"/>
    <property type="evidence" value="ECO:0007669"/>
    <property type="project" value="UniProtKB-KW"/>
</dbReference>
<keyword evidence="9 12" id="KW-0030">Aminoacyl-tRNA synthetase</keyword>
<evidence type="ECO:0000313" key="20">
    <source>
        <dbReference type="Proteomes" id="UP000661280"/>
    </source>
</evidence>
<dbReference type="GO" id="GO:0006424">
    <property type="term" value="P:glutamyl-tRNA aminoacylation"/>
    <property type="evidence" value="ECO:0007669"/>
    <property type="project" value="InterPro"/>
</dbReference>
<dbReference type="HAMAP" id="MF_02076">
    <property type="entry name" value="Glu_tRNA_synth_type2"/>
    <property type="match status" value="1"/>
</dbReference>
<sequence>MSQFKLSLATKANQASLLPVLLVATSINEARPTPVIAINFEDAAVLPEGEKAIVQFTGASGAPVYGTDNAIKELRASFPFLNGKDEKSETEWLSQLESFTTLDFKALDPLLQRLNTHLLLRSFIVGYSLSTPDIALWGALRGNRVAISAIRKGALVNLTRWFNFLDELCPWASAALESLNASAKEKKAAKAKEGASYDIALQNTDKGVVTRFPPEPSGYLHIGHAKAALLNDYFAHEKYNGTLLVRFDDTNPSNEKQEFQDAIMEDLALMGIKPDRMSYSSDYFDQIYEYGLKIIREGNAYADDTDKETMASQRMNGEPSKRRDASVEENLARFEEMKQGTPEGLRWCIRAKMSVDNPNKAMRDPVIYRCNPSPHHRTGTKWKIYPTYDLCCPILDSIEGVTHALRTIEYRDRNPQYQWFLDTLGLRHVQIWDFARMNFIRTLLSKRKLTKLVDQGVVWGWDDPRFPTIRGIRRRGMTVPALREFILKQGPSKNITNLDWTLIWATNKKYIDPVAPRHTALMKKDLVKAVIKGAPAAYTEDKPKHNKNPEVGQKKVTFSGSVLFDQEDAKIFKQDEEITLMAWGNAIVRKIEKDAAGVVQSLELDLHLEGDFKKTEKKVTWLSADQELVPVELVDFDYLLNKDSLQEDDALEDVLNKNTEFREDAVADCNVAELREGDIIQFERKGYFRCDRPYAPGKPAVLFNIPTGKTGK</sequence>
<dbReference type="GO" id="GO:0017102">
    <property type="term" value="C:methionyl glutamyl tRNA synthetase complex"/>
    <property type="evidence" value="ECO:0007669"/>
    <property type="project" value="TreeGrafter"/>
</dbReference>
<reference evidence="19" key="2">
    <citation type="submission" date="2016-02" db="EMBL/GenBank/DDBJ databases">
        <title>Genome sequencing of Aspergillus luchuensis NBRC 4314.</title>
        <authorList>
            <person name="Yamada O."/>
        </authorList>
    </citation>
    <scope>NUCLEOTIDE SEQUENCE [LARGE SCALE GENOMIC DNA]</scope>
    <source>
        <strain evidence="19">RIB 2604</strain>
    </source>
</reference>
<feature type="domain" description="tRNA synthetases class I (E and Q) anti-codon binding" evidence="16">
    <location>
        <begin position="618"/>
        <end position="691"/>
    </location>
</feature>
<dbReference type="AlphaFoldDB" id="A0A146FP77"/>
<feature type="region of interest" description="Disordered" evidence="13">
    <location>
        <begin position="307"/>
        <end position="326"/>
    </location>
</feature>
<dbReference type="PRINTS" id="PR00987">
    <property type="entry name" value="TRNASYNTHGLU"/>
</dbReference>
<accession>A0A146FP77</accession>
<evidence type="ECO:0000256" key="9">
    <source>
        <dbReference type="ARBA" id="ARBA00023146"/>
    </source>
</evidence>
<dbReference type="SUPFAM" id="SSF50715">
    <property type="entry name" value="Ribosomal protein L25-like"/>
    <property type="match status" value="1"/>
</dbReference>
<evidence type="ECO:0000256" key="6">
    <source>
        <dbReference type="ARBA" id="ARBA00022741"/>
    </source>
</evidence>
<keyword evidence="8 12" id="KW-0648">Protein biosynthesis</keyword>
<evidence type="ECO:0000256" key="12">
    <source>
        <dbReference type="RuleBase" id="RU363037"/>
    </source>
</evidence>
<gene>
    <name evidence="17" type="ORF">AKAW2_40600A</name>
    <name evidence="18" type="ORF">RIB2604_02301000</name>
</gene>
<dbReference type="SUPFAM" id="SSF47616">
    <property type="entry name" value="GST C-terminal domain-like"/>
    <property type="match status" value="1"/>
</dbReference>
<dbReference type="Pfam" id="PF03950">
    <property type="entry name" value="tRNA-synt_1c_C"/>
    <property type="match status" value="1"/>
</dbReference>
<protein>
    <recommendedName>
        <fullName evidence="3">glutamate--tRNA ligase</fullName>
        <ecNumber evidence="3">6.1.1.17</ecNumber>
    </recommendedName>
    <alternativeName>
        <fullName evidence="10">Glutamyl-tRNA synthetase</fullName>
    </alternativeName>
</protein>
<evidence type="ECO:0000313" key="18">
    <source>
        <dbReference type="EMBL" id="GAT27744.1"/>
    </source>
</evidence>
<evidence type="ECO:0000256" key="3">
    <source>
        <dbReference type="ARBA" id="ARBA00012835"/>
    </source>
</evidence>
<dbReference type="InterPro" id="IPR004526">
    <property type="entry name" value="Glu-tRNA-synth_arc/euk"/>
</dbReference>
<evidence type="ECO:0000256" key="10">
    <source>
        <dbReference type="ARBA" id="ARBA00030865"/>
    </source>
</evidence>
<dbReference type="VEuPathDB" id="FungiDB:ASPFODRAFT_144189"/>
<dbReference type="OrthoDB" id="10250478at2759"/>
<dbReference type="SUPFAM" id="SSF52374">
    <property type="entry name" value="Nucleotidylyl transferase"/>
    <property type="match status" value="1"/>
</dbReference>
<dbReference type="GeneID" id="64960239"/>
<dbReference type="Pfam" id="PF20974">
    <property type="entry name" value="tRNA-synt_1c_C2"/>
    <property type="match status" value="1"/>
</dbReference>
<evidence type="ECO:0000259" key="15">
    <source>
        <dbReference type="Pfam" id="PF03950"/>
    </source>
</evidence>
<dbReference type="EC" id="6.1.1.17" evidence="3"/>
<evidence type="ECO:0000256" key="11">
    <source>
        <dbReference type="ARBA" id="ARBA00048351"/>
    </source>
</evidence>
<dbReference type="FunFam" id="1.20.1050.10:FF:000036">
    <property type="entry name" value="Putative glutamyl-tRNA synthetase"/>
    <property type="match status" value="1"/>
</dbReference>
<evidence type="ECO:0000259" key="16">
    <source>
        <dbReference type="Pfam" id="PF20974"/>
    </source>
</evidence>